<dbReference type="SUPFAM" id="SSF56003">
    <property type="entry name" value="Molybdenum cofactor-binding domain"/>
    <property type="match status" value="1"/>
</dbReference>
<protein>
    <submittedName>
        <fullName evidence="4">Xanthine dehydrogenase family protein molybdopterin-binding subunit</fullName>
    </submittedName>
</protein>
<evidence type="ECO:0000256" key="1">
    <source>
        <dbReference type="ARBA" id="ARBA00022505"/>
    </source>
</evidence>
<dbReference type="InterPro" id="IPR036856">
    <property type="entry name" value="Ald_Oxase/Xan_DH_a/b_sf"/>
</dbReference>
<sequence length="768" mass="83622">MGFIGASIARLEDKRFITGNGMYVDDVKYPDMLHAAVLRSNFAHARILKIDKSKALSLKGVVAVYTADDLGPLNGPLPPSVSPLPQYPIPHMKTHYALAKDKVRYVGEPVAFVVAENKYTAKDALDLIEVEYQPLPPVVDVEKAIQPGSPLVHDDVPNNIAARHRIRVGDMISAQQADLIVSERFVINRGAAVSIEPRGVVAHHDAKTGQLTIWDSTQAPIPIRNVLARLFGIPLHLVRVIAPDVGGGFGPKIMLFYPEEILTTFAAIKLNKPVKWIEERREYMIATNQERIQIHYASAAFTRDGRILNLTDKFFVDTGAYTPYGIMVPIITAGTMPGPYKIPSIDIEFTSVYTNKTIVSPVRGAGRPAAVYVMERLMDIAAMKLGIDRAEIRRRNLIHPNELPYDTGIVYQDGGPVKYDSGDYAKLLDTLLKRIGYDSWHERKRKYREEGRFVGLGLALYVEGSGVGPYEMARVTVTPSGRIVVATGVGSQGQGQYTTFAQIVAEVLGVKPESVDIVVGDTSQMPWGIGTFASRSATIAGNAVYLAALEVRRKAEEVAAQKLEANPKDLEFREGKVFVKGIPEKSITLGELSVAAHPIRGLIKREPGLEATKFFSPEQSVFGGGGHAAEVEVDVETGKIHVLRYVIVHDVGKAINPLIVDGQIVGGLSNGLGAALLEEIIHDENGQPLAATLADYLIPTAVEMPREIEIEHFNIPSPLNPLGIKGVGESGVIPSMAVVASAVQDALDNNVVPKESPLTPMKLWRLQV</sequence>
<dbReference type="PANTHER" id="PTHR11908:SF132">
    <property type="entry name" value="ALDEHYDE OXIDASE 1-RELATED"/>
    <property type="match status" value="1"/>
</dbReference>
<gene>
    <name evidence="4" type="ORF">ENT82_07005</name>
</gene>
<name>A0A7C4I8N4_CALS0</name>
<dbReference type="InterPro" id="IPR037165">
    <property type="entry name" value="AldOxase/xan_DH_Mopterin-bd_sf"/>
</dbReference>
<dbReference type="EMBL" id="DTAD01000076">
    <property type="protein sequence ID" value="HGN90852.1"/>
    <property type="molecule type" value="Genomic_DNA"/>
</dbReference>
<organism evidence="4">
    <name type="scientific">Caldiarchaeum subterraneum</name>
    <dbReference type="NCBI Taxonomy" id="311458"/>
    <lineage>
        <taxon>Archaea</taxon>
        <taxon>Nitrososphaerota</taxon>
        <taxon>Candidatus Caldarchaeales</taxon>
        <taxon>Candidatus Caldarchaeaceae</taxon>
        <taxon>Candidatus Caldarchaeum</taxon>
    </lineage>
</organism>
<comment type="caution">
    <text evidence="4">The sequence shown here is derived from an EMBL/GenBank/DDBJ whole genome shotgun (WGS) entry which is preliminary data.</text>
</comment>
<dbReference type="Pfam" id="PF20256">
    <property type="entry name" value="MoCoBD_2"/>
    <property type="match status" value="1"/>
</dbReference>
<dbReference type="AlphaFoldDB" id="A0A7C4I8N4"/>
<dbReference type="InterPro" id="IPR008274">
    <property type="entry name" value="AldOxase/xan_DH_MoCoBD1"/>
</dbReference>
<dbReference type="GO" id="GO:0005506">
    <property type="term" value="F:iron ion binding"/>
    <property type="evidence" value="ECO:0007669"/>
    <property type="project" value="InterPro"/>
</dbReference>
<dbReference type="Pfam" id="PF01315">
    <property type="entry name" value="Ald_Xan_dh_C"/>
    <property type="match status" value="1"/>
</dbReference>
<dbReference type="InterPro" id="IPR000674">
    <property type="entry name" value="Ald_Oxase/Xan_DH_a/b"/>
</dbReference>
<reference evidence="4" key="1">
    <citation type="journal article" date="2020" name="mSystems">
        <title>Genome- and Community-Level Interaction Insights into Carbon Utilization and Element Cycling Functions of Hydrothermarchaeota in Hydrothermal Sediment.</title>
        <authorList>
            <person name="Zhou Z."/>
            <person name="Liu Y."/>
            <person name="Xu W."/>
            <person name="Pan J."/>
            <person name="Luo Z.H."/>
            <person name="Li M."/>
        </authorList>
    </citation>
    <scope>NUCLEOTIDE SEQUENCE [LARGE SCALE GENOMIC DNA]</scope>
    <source>
        <strain evidence="4">SpSt-613</strain>
    </source>
</reference>
<keyword evidence="1" id="KW-0500">Molybdenum</keyword>
<dbReference type="Gene3D" id="3.30.365.10">
    <property type="entry name" value="Aldehyde oxidase/xanthine dehydrogenase, molybdopterin binding domain"/>
    <property type="match status" value="4"/>
</dbReference>
<evidence type="ECO:0000313" key="4">
    <source>
        <dbReference type="EMBL" id="HGN90852.1"/>
    </source>
</evidence>
<evidence type="ECO:0000259" key="3">
    <source>
        <dbReference type="SMART" id="SM01008"/>
    </source>
</evidence>
<dbReference type="InterPro" id="IPR016208">
    <property type="entry name" value="Ald_Oxase/xanthine_DH-like"/>
</dbReference>
<evidence type="ECO:0000256" key="2">
    <source>
        <dbReference type="ARBA" id="ARBA00023002"/>
    </source>
</evidence>
<dbReference type="SUPFAM" id="SSF54665">
    <property type="entry name" value="CO dehydrogenase molybdoprotein N-domain-like"/>
    <property type="match status" value="1"/>
</dbReference>
<dbReference type="FunFam" id="3.30.365.10:FF:000001">
    <property type="entry name" value="Xanthine dehydrogenase oxidase"/>
    <property type="match status" value="1"/>
</dbReference>
<dbReference type="PANTHER" id="PTHR11908">
    <property type="entry name" value="XANTHINE DEHYDROGENASE"/>
    <property type="match status" value="1"/>
</dbReference>
<dbReference type="SMART" id="SM01008">
    <property type="entry name" value="Ald_Xan_dh_C"/>
    <property type="match status" value="1"/>
</dbReference>
<accession>A0A7C4I8N4</accession>
<proteinExistence type="predicted"/>
<feature type="domain" description="Aldehyde oxidase/xanthine dehydrogenase a/b hammerhead" evidence="3">
    <location>
        <begin position="18"/>
        <end position="136"/>
    </location>
</feature>
<dbReference type="Pfam" id="PF02738">
    <property type="entry name" value="MoCoBD_1"/>
    <property type="match status" value="1"/>
</dbReference>
<dbReference type="InterPro" id="IPR046867">
    <property type="entry name" value="AldOxase/xan_DH_MoCoBD2"/>
</dbReference>
<keyword evidence="2" id="KW-0560">Oxidoreductase</keyword>
<dbReference type="Gene3D" id="3.90.1170.50">
    <property type="entry name" value="Aldehyde oxidase/xanthine dehydrogenase, a/b hammerhead"/>
    <property type="match status" value="1"/>
</dbReference>
<dbReference type="GO" id="GO:0016491">
    <property type="term" value="F:oxidoreductase activity"/>
    <property type="evidence" value="ECO:0007669"/>
    <property type="project" value="UniProtKB-KW"/>
</dbReference>